<dbReference type="PROSITE" id="PS01156">
    <property type="entry name" value="TONB_DEPENDENT_REC_2"/>
    <property type="match status" value="1"/>
</dbReference>
<feature type="domain" description="TonB-dependent receptor-like beta-barrel" evidence="10">
    <location>
        <begin position="333"/>
        <end position="788"/>
    </location>
</feature>
<dbReference type="PANTHER" id="PTHR32552">
    <property type="entry name" value="FERRICHROME IRON RECEPTOR-RELATED"/>
    <property type="match status" value="1"/>
</dbReference>
<accession>A0AA48LZL5</accession>
<evidence type="ECO:0000256" key="4">
    <source>
        <dbReference type="ARBA" id="ARBA00022692"/>
    </source>
</evidence>
<proteinExistence type="predicted"/>
<keyword evidence="5" id="KW-0732">Signal</keyword>
<evidence type="ECO:0000313" key="12">
    <source>
        <dbReference type="EMBL" id="CAJ0863832.1"/>
    </source>
</evidence>
<dbReference type="Pfam" id="PF07715">
    <property type="entry name" value="Plug"/>
    <property type="match status" value="1"/>
</dbReference>
<keyword evidence="8" id="KW-0472">Membrane</keyword>
<evidence type="ECO:0000256" key="7">
    <source>
        <dbReference type="ARBA" id="ARBA00023077"/>
    </source>
</evidence>
<name>A0AA48LZL5_9ZZZZ</name>
<dbReference type="Gene3D" id="2.170.130.10">
    <property type="entry name" value="TonB-dependent receptor, plug domain"/>
    <property type="match status" value="1"/>
</dbReference>
<dbReference type="EMBL" id="OY288114">
    <property type="protein sequence ID" value="CAJ0863832.1"/>
    <property type="molecule type" value="Genomic_DNA"/>
</dbReference>
<dbReference type="GO" id="GO:0009279">
    <property type="term" value="C:cell outer membrane"/>
    <property type="evidence" value="ECO:0007669"/>
    <property type="project" value="UniProtKB-SubCell"/>
</dbReference>
<keyword evidence="3" id="KW-1134">Transmembrane beta strand</keyword>
<keyword evidence="2" id="KW-0813">Transport</keyword>
<keyword evidence="4" id="KW-0812">Transmembrane</keyword>
<dbReference type="InterPro" id="IPR000531">
    <property type="entry name" value="Beta-barrel_TonB"/>
</dbReference>
<evidence type="ECO:0000256" key="8">
    <source>
        <dbReference type="ARBA" id="ARBA00023136"/>
    </source>
</evidence>
<dbReference type="InterPro" id="IPR039426">
    <property type="entry name" value="TonB-dep_rcpt-like"/>
</dbReference>
<comment type="subcellular location">
    <subcellularLocation>
        <location evidence="1">Cell outer membrane</location>
        <topology evidence="1">Multi-pass membrane protein</topology>
    </subcellularLocation>
</comment>
<evidence type="ECO:0000256" key="2">
    <source>
        <dbReference type="ARBA" id="ARBA00022448"/>
    </source>
</evidence>
<keyword evidence="6" id="KW-0406">Ion transport</keyword>
<dbReference type="PROSITE" id="PS52016">
    <property type="entry name" value="TONB_DEPENDENT_REC_3"/>
    <property type="match status" value="1"/>
</dbReference>
<evidence type="ECO:0008006" key="13">
    <source>
        <dbReference type="Google" id="ProtNLM"/>
    </source>
</evidence>
<dbReference type="PANTHER" id="PTHR32552:SF83">
    <property type="entry name" value="BLR3904 PROTEIN"/>
    <property type="match status" value="1"/>
</dbReference>
<evidence type="ECO:0000259" key="10">
    <source>
        <dbReference type="Pfam" id="PF00593"/>
    </source>
</evidence>
<evidence type="ECO:0000256" key="9">
    <source>
        <dbReference type="ARBA" id="ARBA00023237"/>
    </source>
</evidence>
<dbReference type="InterPro" id="IPR010917">
    <property type="entry name" value="TonB_rcpt_CS"/>
</dbReference>
<evidence type="ECO:0000256" key="5">
    <source>
        <dbReference type="ARBA" id="ARBA00022729"/>
    </source>
</evidence>
<dbReference type="SUPFAM" id="SSF56935">
    <property type="entry name" value="Porins"/>
    <property type="match status" value="1"/>
</dbReference>
<keyword evidence="7" id="KW-0798">TonB box</keyword>
<evidence type="ECO:0000259" key="11">
    <source>
        <dbReference type="Pfam" id="PF07715"/>
    </source>
</evidence>
<dbReference type="Gene3D" id="2.40.170.20">
    <property type="entry name" value="TonB-dependent receptor, beta-barrel domain"/>
    <property type="match status" value="1"/>
</dbReference>
<dbReference type="FunFam" id="2.170.130.10:FF:000001">
    <property type="entry name" value="Catecholate siderophore TonB-dependent receptor"/>
    <property type="match status" value="1"/>
</dbReference>
<dbReference type="GO" id="GO:0015344">
    <property type="term" value="F:siderophore uptake transmembrane transporter activity"/>
    <property type="evidence" value="ECO:0007669"/>
    <property type="project" value="TreeGrafter"/>
</dbReference>
<protein>
    <recommendedName>
        <fullName evidence="13">TonB-dependent receptor</fullName>
    </recommendedName>
</protein>
<organism evidence="12">
    <name type="scientific">freshwater sediment metagenome</name>
    <dbReference type="NCBI Taxonomy" id="556182"/>
    <lineage>
        <taxon>unclassified sequences</taxon>
        <taxon>metagenomes</taxon>
        <taxon>ecological metagenomes</taxon>
    </lineage>
</organism>
<dbReference type="InterPro" id="IPR037066">
    <property type="entry name" value="Plug_dom_sf"/>
</dbReference>
<keyword evidence="9" id="KW-0998">Cell outer membrane</keyword>
<dbReference type="InterPro" id="IPR036942">
    <property type="entry name" value="Beta-barrel_TonB_sf"/>
</dbReference>
<dbReference type="CDD" id="cd01347">
    <property type="entry name" value="ligand_gated_channel"/>
    <property type="match status" value="1"/>
</dbReference>
<feature type="domain" description="TonB-dependent receptor plug" evidence="11">
    <location>
        <begin position="123"/>
        <end position="219"/>
    </location>
</feature>
<dbReference type="Pfam" id="PF00593">
    <property type="entry name" value="TonB_dep_Rec_b-barrel"/>
    <property type="match status" value="1"/>
</dbReference>
<reference evidence="12" key="1">
    <citation type="submission" date="2023-07" db="EMBL/GenBank/DDBJ databases">
        <authorList>
            <person name="Pelsma A.J. K."/>
        </authorList>
    </citation>
    <scope>NUCLEOTIDE SEQUENCE</scope>
</reference>
<evidence type="ECO:0000256" key="1">
    <source>
        <dbReference type="ARBA" id="ARBA00004571"/>
    </source>
</evidence>
<evidence type="ECO:0000256" key="3">
    <source>
        <dbReference type="ARBA" id="ARBA00022452"/>
    </source>
</evidence>
<dbReference type="InterPro" id="IPR012910">
    <property type="entry name" value="Plug_dom"/>
</dbReference>
<gene>
    <name evidence="12" type="ORF">AMST5_01616</name>
</gene>
<evidence type="ECO:0000256" key="6">
    <source>
        <dbReference type="ARBA" id="ARBA00023065"/>
    </source>
</evidence>
<sequence>MNAISGAPAMTRFSLSNNRLQTSAFALVVSVSTGDVATAQTSLPAIHVGGVQRATRGPAPRAAGPVRATPLVAAAPQPGGDGAGSSGAGAFIPAGEQVGRGPTDVHGYFAGGTSTATKTNTPILDIPQSITILTKQQLEDRNSLTLNQALTYVPGVTVAQGEGQRDQITIRGQSTTADFYTDGVRDDAEYYRDLYNIQAVEVLKGPSALIFGRGGGGGVVNRVTKKADGVTRRDMQISTGSFGRKRVTVDVGQAINDQLAFRINGLFEQSYSYRDFFNMRRFGINPTFTWKPLEKTFVTLSYEHYQDHRLVDRGVPSLNLNRDPSILAMQGLGFGFLYPGYPAPVGRSTFFGNPTVNYAKTDVDRAALMIDHTTDFGVNIKNQTVFANYEKFYQNTFANAAIGIVPGSCPGTLVPCDQLSGYNNQTPRQNIFNQTDVTYTLAMTPEIRHVLLAGMEFGNQKSDTNRNNARWLDPFNGSANYYTFLGSPTVYWPVVFNNANAPNGFRRHTDLDLAAGYVQDQISITKYIDIIAGVRFDSFNLKYTNNFAGTNPTLENYRGQAIYSLTNKWSPRVGLVVKPFEQLSLYGSYSRSFLPPAGDQFNTLTVGTANLQPQGFENVEAGFKAEITPTLLFTGAIYNLNRSNQPISIDAFYSVLTNTRTAGGELALVGYLTNEWEASLGYGNQHAYVTSSDRNPVLAGGGLYFTEKGKNVPSVPQNTFSFWNKYDMSSFIGLAPGVLGVGTGVIYNDKFYAALDNTVIIPGYARWDGAVYLKISENLSGQVNVENILGSFYYASAHNNNNIMPGGPRAAYLTLNAKF</sequence>
<dbReference type="AlphaFoldDB" id="A0AA48LZL5"/>